<gene>
    <name evidence="1" type="ORF">DES45_109123</name>
</gene>
<dbReference type="AlphaFoldDB" id="A0A370HHK7"/>
<name>A0A370HHK7_9HYPH</name>
<evidence type="ECO:0000313" key="1">
    <source>
        <dbReference type="EMBL" id="RDI56439.1"/>
    </source>
</evidence>
<accession>A0A370HHK7</accession>
<protein>
    <submittedName>
        <fullName evidence="1">Uncharacterized protein</fullName>
    </submittedName>
</protein>
<evidence type="ECO:0000313" key="2">
    <source>
        <dbReference type="Proteomes" id="UP000254925"/>
    </source>
</evidence>
<feature type="non-terminal residue" evidence="1">
    <location>
        <position position="77"/>
    </location>
</feature>
<keyword evidence="2" id="KW-1185">Reference proteome</keyword>
<dbReference type="Proteomes" id="UP000254925">
    <property type="component" value="Unassembled WGS sequence"/>
</dbReference>
<organism evidence="1 2">
    <name type="scientific">Microvirga subterranea</name>
    <dbReference type="NCBI Taxonomy" id="186651"/>
    <lineage>
        <taxon>Bacteria</taxon>
        <taxon>Pseudomonadati</taxon>
        <taxon>Pseudomonadota</taxon>
        <taxon>Alphaproteobacteria</taxon>
        <taxon>Hyphomicrobiales</taxon>
        <taxon>Methylobacteriaceae</taxon>
        <taxon>Microvirga</taxon>
    </lineage>
</organism>
<reference evidence="1 2" key="1">
    <citation type="submission" date="2018-07" db="EMBL/GenBank/DDBJ databases">
        <title>Genomic Encyclopedia of Type Strains, Phase IV (KMG-IV): sequencing the most valuable type-strain genomes for metagenomic binning, comparative biology and taxonomic classification.</title>
        <authorList>
            <person name="Goeker M."/>
        </authorList>
    </citation>
    <scope>NUCLEOTIDE SEQUENCE [LARGE SCALE GENOMIC DNA]</scope>
    <source>
        <strain evidence="1 2">DSM 14364</strain>
    </source>
</reference>
<comment type="caution">
    <text evidence="1">The sequence shown here is derived from an EMBL/GenBank/DDBJ whole genome shotgun (WGS) entry which is preliminary data.</text>
</comment>
<proteinExistence type="predicted"/>
<dbReference type="RefSeq" id="WP_147282458.1">
    <property type="nucleotide sequence ID" value="NZ_QQBB01000009.1"/>
</dbReference>
<dbReference type="EMBL" id="QQBB01000009">
    <property type="protein sequence ID" value="RDI56439.1"/>
    <property type="molecule type" value="Genomic_DNA"/>
</dbReference>
<dbReference type="OrthoDB" id="7177295at2"/>
<sequence>MTFSASQWQPTTYDNDTFKLDNYDFMVSSEKAYSFKYNSSTDTYRFEVRDGDQFTSTRFSDVAGSERSEISQSLRQS</sequence>